<name>A0A448NQK4_9FLAO</name>
<dbReference type="Proteomes" id="UP000270036">
    <property type="component" value="Chromosome"/>
</dbReference>
<protein>
    <submittedName>
        <fullName evidence="1">Uncharacterized protein</fullName>
    </submittedName>
</protein>
<gene>
    <name evidence="1" type="ORF">NCTC13489_01211</name>
</gene>
<dbReference type="KEGG" id="cant:NCTC13489_01211"/>
<organism evidence="1 2">
    <name type="scientific">Kaistella antarctica</name>
    <dbReference type="NCBI Taxonomy" id="266748"/>
    <lineage>
        <taxon>Bacteria</taxon>
        <taxon>Pseudomonadati</taxon>
        <taxon>Bacteroidota</taxon>
        <taxon>Flavobacteriia</taxon>
        <taxon>Flavobacteriales</taxon>
        <taxon>Weeksellaceae</taxon>
        <taxon>Chryseobacterium group</taxon>
        <taxon>Kaistella</taxon>
    </lineage>
</organism>
<evidence type="ECO:0000313" key="1">
    <source>
        <dbReference type="EMBL" id="VEH98873.1"/>
    </source>
</evidence>
<reference evidence="1 2" key="1">
    <citation type="submission" date="2018-12" db="EMBL/GenBank/DDBJ databases">
        <authorList>
            <consortium name="Pathogen Informatics"/>
        </authorList>
    </citation>
    <scope>NUCLEOTIDE SEQUENCE [LARGE SCALE GENOMIC DNA]</scope>
    <source>
        <strain evidence="1 2">NCTC13489</strain>
    </source>
</reference>
<dbReference type="AlphaFoldDB" id="A0A448NQK4"/>
<dbReference type="EMBL" id="LR134441">
    <property type="protein sequence ID" value="VEH98873.1"/>
    <property type="molecule type" value="Genomic_DNA"/>
</dbReference>
<evidence type="ECO:0000313" key="2">
    <source>
        <dbReference type="Proteomes" id="UP000270036"/>
    </source>
</evidence>
<accession>A0A448NQK4</accession>
<proteinExistence type="predicted"/>
<sequence>MGTLFRRVLIFAAPMLLGYVMKKINGKKQSSVRTR</sequence>